<dbReference type="Proteomes" id="UP000813427">
    <property type="component" value="Unassembled WGS sequence"/>
</dbReference>
<dbReference type="PANTHER" id="PTHR47563:SF1">
    <property type="entry name" value="PROTEIN FMP25, MITOCHONDRIAL"/>
    <property type="match status" value="1"/>
</dbReference>
<evidence type="ECO:0000256" key="1">
    <source>
        <dbReference type="PROSITE-ProRule" id="PRU00235"/>
    </source>
</evidence>
<name>A0A8K0RZ33_9HYPO</name>
<dbReference type="PRINTS" id="PR00633">
    <property type="entry name" value="RCCNDNSATION"/>
</dbReference>
<dbReference type="InterPro" id="IPR000408">
    <property type="entry name" value="Reg_chr_condens"/>
</dbReference>
<dbReference type="SUPFAM" id="SSF50985">
    <property type="entry name" value="RCC1/BLIP-II"/>
    <property type="match status" value="1"/>
</dbReference>
<protein>
    <submittedName>
        <fullName evidence="2">Regulator of chromosome condensation 1/beta-lactamase-inhibitor protein II</fullName>
    </submittedName>
</protein>
<proteinExistence type="predicted"/>
<dbReference type="InterPro" id="IPR009091">
    <property type="entry name" value="RCC1/BLIP-II"/>
</dbReference>
<dbReference type="InterPro" id="IPR053245">
    <property type="entry name" value="MitoProcess-Associated"/>
</dbReference>
<dbReference type="PANTHER" id="PTHR47563">
    <property type="entry name" value="PROTEIN FMP25, MITOCHONDRIAL"/>
    <property type="match status" value="1"/>
</dbReference>
<comment type="caution">
    <text evidence="2">The sequence shown here is derived from an EMBL/GenBank/DDBJ whole genome shotgun (WGS) entry which is preliminary data.</text>
</comment>
<dbReference type="PROSITE" id="PS50012">
    <property type="entry name" value="RCC1_3"/>
    <property type="match status" value="2"/>
</dbReference>
<sequence>MNVSRAALRRAAIRSQARQPITVSQRQWVRRAHDYGSSEYSQPPSNRGGKIISLSAALAVIATGVYFYPTLTGQSAAAAEAEKELAPVKAEIEFEKPRKKAKSKEENRDLISSQHLQVKNSWEHPGVYAWGSNVGKVIDPKSNEKYVKAPRRISYFDDQVLRDLKLTSIFGAAVTEKGDLVQWGLGYNQKDPTPVPTLTGKDIVKIDVSLDRIIALSSKGNVYSIPASRNDQEGGLKEEQQKSSWSIWGSGGARENIHFRNLTPSGLAYGETVKDISTGQEHCLMLTSKGRVFSAAASALEFPSKGQLGVAGLSWHNRPKGPYDQPHEVTTLKGFDVAQIAAGDYHSAVLDKTGRLFGFGDNSFGQLGIDTDFGLSVSDTPVMVPTNMSYTNTGLVPTVTSIAAGGNNTFFTVDAKTSTIPGSAKGLAPARRLPPVTTDLWACGQGVYGTLGTGRWSHVSAKPTKVKGLSSLFEFDEKANKMIPIKLKSLSIGATHCSAIMDNVTEISISGQGSENETNWGADVVFWGGNEHFQLGTGKRTNVNAPAYIAALDSPADTRKEGTPDFHRLCVAPRKTVRLDGGKGRKVSLEQKVECGKYVSGIYSAV</sequence>
<evidence type="ECO:0000313" key="3">
    <source>
        <dbReference type="Proteomes" id="UP000813427"/>
    </source>
</evidence>
<dbReference type="Pfam" id="PF13540">
    <property type="entry name" value="RCC1_2"/>
    <property type="match status" value="1"/>
</dbReference>
<feature type="repeat" description="RCC1" evidence="1">
    <location>
        <begin position="354"/>
        <end position="415"/>
    </location>
</feature>
<evidence type="ECO:0000313" key="2">
    <source>
        <dbReference type="EMBL" id="KAH7245995.1"/>
    </source>
</evidence>
<accession>A0A8K0RZ33</accession>
<reference evidence="2" key="1">
    <citation type="journal article" date="2021" name="Nat. Commun.">
        <title>Genetic determinants of endophytism in the Arabidopsis root mycobiome.</title>
        <authorList>
            <person name="Mesny F."/>
            <person name="Miyauchi S."/>
            <person name="Thiergart T."/>
            <person name="Pickel B."/>
            <person name="Atanasova L."/>
            <person name="Karlsson M."/>
            <person name="Huettel B."/>
            <person name="Barry K.W."/>
            <person name="Haridas S."/>
            <person name="Chen C."/>
            <person name="Bauer D."/>
            <person name="Andreopoulos W."/>
            <person name="Pangilinan J."/>
            <person name="LaButti K."/>
            <person name="Riley R."/>
            <person name="Lipzen A."/>
            <person name="Clum A."/>
            <person name="Drula E."/>
            <person name="Henrissat B."/>
            <person name="Kohler A."/>
            <person name="Grigoriev I.V."/>
            <person name="Martin F.M."/>
            <person name="Hacquard S."/>
        </authorList>
    </citation>
    <scope>NUCLEOTIDE SEQUENCE</scope>
    <source>
        <strain evidence="2">MPI-SDFR-AT-0068</strain>
    </source>
</reference>
<dbReference type="EMBL" id="JAGPXF010000004">
    <property type="protein sequence ID" value="KAH7245995.1"/>
    <property type="molecule type" value="Genomic_DNA"/>
</dbReference>
<dbReference type="Gene3D" id="2.130.10.30">
    <property type="entry name" value="Regulator of chromosome condensation 1/beta-lactamase-inhibitor protein II"/>
    <property type="match status" value="1"/>
</dbReference>
<feature type="repeat" description="RCC1" evidence="1">
    <location>
        <begin position="290"/>
        <end position="353"/>
    </location>
</feature>
<keyword evidence="3" id="KW-1185">Reference proteome</keyword>
<organism evidence="2 3">
    <name type="scientific">Fusarium tricinctum</name>
    <dbReference type="NCBI Taxonomy" id="61284"/>
    <lineage>
        <taxon>Eukaryota</taxon>
        <taxon>Fungi</taxon>
        <taxon>Dikarya</taxon>
        <taxon>Ascomycota</taxon>
        <taxon>Pezizomycotina</taxon>
        <taxon>Sordariomycetes</taxon>
        <taxon>Hypocreomycetidae</taxon>
        <taxon>Hypocreales</taxon>
        <taxon>Nectriaceae</taxon>
        <taxon>Fusarium</taxon>
        <taxon>Fusarium tricinctum species complex</taxon>
    </lineage>
</organism>
<dbReference type="GO" id="GO:0034551">
    <property type="term" value="P:mitochondrial respiratory chain complex III assembly"/>
    <property type="evidence" value="ECO:0007669"/>
    <property type="project" value="TreeGrafter"/>
</dbReference>
<dbReference type="PROSITE" id="PS00626">
    <property type="entry name" value="RCC1_2"/>
    <property type="match status" value="1"/>
</dbReference>
<dbReference type="OrthoDB" id="10256179at2759"/>
<dbReference type="GO" id="GO:0005743">
    <property type="term" value="C:mitochondrial inner membrane"/>
    <property type="evidence" value="ECO:0007669"/>
    <property type="project" value="TreeGrafter"/>
</dbReference>
<gene>
    <name evidence="2" type="ORF">BKA59DRAFT_397572</name>
</gene>
<dbReference type="AlphaFoldDB" id="A0A8K0RZ33"/>